<protein>
    <submittedName>
        <fullName evidence="2">Crp/Fnr family transcriptional regulator</fullName>
    </submittedName>
</protein>
<proteinExistence type="predicted"/>
<keyword evidence="3" id="KW-1185">Reference proteome</keyword>
<gene>
    <name evidence="2" type="ORF">LO744_10115</name>
</gene>
<dbReference type="Gene3D" id="2.60.120.10">
    <property type="entry name" value="Jelly Rolls"/>
    <property type="match status" value="1"/>
</dbReference>
<name>A0A9Q3V517_9FLAO</name>
<feature type="domain" description="Cyclic nucleotide-binding" evidence="1">
    <location>
        <begin position="7"/>
        <end position="119"/>
    </location>
</feature>
<dbReference type="InterPro" id="IPR014710">
    <property type="entry name" value="RmlC-like_jellyroll"/>
</dbReference>
<sequence length="189" mass="22007">MDLLKEKFPFLSDEDLESLAQISDVQTYGRREEIISIGKYSGDFMYTINGILRGYYIDDLGEERNVFLVNNNMFFGSPECILDDKASNYIFETVTNTSLIVFEYKKLEQLASENKNIFRFYTDAVKSILRFFVIRLNDFTCSSPQERFLKLQDSRPLLIKNAKTKLLANFLGLSPNSLSRIKARLFKKR</sequence>
<dbReference type="SUPFAM" id="SSF51206">
    <property type="entry name" value="cAMP-binding domain-like"/>
    <property type="match status" value="1"/>
</dbReference>
<evidence type="ECO:0000313" key="2">
    <source>
        <dbReference type="EMBL" id="MCD1117214.1"/>
    </source>
</evidence>
<dbReference type="InterPro" id="IPR018490">
    <property type="entry name" value="cNMP-bd_dom_sf"/>
</dbReference>
<evidence type="ECO:0000313" key="3">
    <source>
        <dbReference type="Proteomes" id="UP001108025"/>
    </source>
</evidence>
<comment type="caution">
    <text evidence="2">The sequence shown here is derived from an EMBL/GenBank/DDBJ whole genome shotgun (WGS) entry which is preliminary data.</text>
</comment>
<evidence type="ECO:0000259" key="1">
    <source>
        <dbReference type="PROSITE" id="PS50042"/>
    </source>
</evidence>
<dbReference type="Proteomes" id="UP001108025">
    <property type="component" value="Unassembled WGS sequence"/>
</dbReference>
<accession>A0A9Q3V517</accession>
<dbReference type="InterPro" id="IPR000595">
    <property type="entry name" value="cNMP-bd_dom"/>
</dbReference>
<reference evidence="2" key="1">
    <citation type="submission" date="2021-11" db="EMBL/GenBank/DDBJ databases">
        <title>Description of novel Chryseobacterium species.</title>
        <authorList>
            <person name="Saticioglu I.B."/>
            <person name="Ay H."/>
            <person name="Altun S."/>
            <person name="Duman M."/>
        </authorList>
    </citation>
    <scope>NUCLEOTIDE SEQUENCE</scope>
    <source>
        <strain evidence="2">C-17</strain>
    </source>
</reference>
<dbReference type="EMBL" id="JAJNAY010000001">
    <property type="protein sequence ID" value="MCD1117214.1"/>
    <property type="molecule type" value="Genomic_DNA"/>
</dbReference>
<dbReference type="AlphaFoldDB" id="A0A9Q3V517"/>
<dbReference type="RefSeq" id="WP_230669101.1">
    <property type="nucleotide sequence ID" value="NZ_JAJNAY010000001.1"/>
</dbReference>
<dbReference type="PROSITE" id="PS50042">
    <property type="entry name" value="CNMP_BINDING_3"/>
    <property type="match status" value="1"/>
</dbReference>
<organism evidence="2 3">
    <name type="scientific">Chryseobacterium turcicum</name>
    <dbReference type="NCBI Taxonomy" id="2898076"/>
    <lineage>
        <taxon>Bacteria</taxon>
        <taxon>Pseudomonadati</taxon>
        <taxon>Bacteroidota</taxon>
        <taxon>Flavobacteriia</taxon>
        <taxon>Flavobacteriales</taxon>
        <taxon>Weeksellaceae</taxon>
        <taxon>Chryseobacterium group</taxon>
        <taxon>Chryseobacterium</taxon>
    </lineage>
</organism>